<gene>
    <name evidence="3" type="ORF">SLNSH_04735</name>
</gene>
<feature type="transmembrane region" description="Helical" evidence="2">
    <location>
        <begin position="157"/>
        <end position="175"/>
    </location>
</feature>
<feature type="transmembrane region" description="Helical" evidence="2">
    <location>
        <begin position="76"/>
        <end position="96"/>
    </location>
</feature>
<dbReference type="InterPro" id="IPR048041">
    <property type="entry name" value="VpsF-like"/>
</dbReference>
<evidence type="ECO:0000313" key="3">
    <source>
        <dbReference type="EMBL" id="PSC06115.1"/>
    </source>
</evidence>
<keyword evidence="2" id="KW-0812">Transmembrane</keyword>
<feature type="transmembrane region" description="Helical" evidence="2">
    <location>
        <begin position="33"/>
        <end position="52"/>
    </location>
</feature>
<dbReference type="OrthoDB" id="7944166at2"/>
<keyword evidence="2" id="KW-0472">Membrane</keyword>
<name>A0A2T1HWY1_9HYPH</name>
<evidence type="ECO:0000256" key="1">
    <source>
        <dbReference type="SAM" id="MobiDB-lite"/>
    </source>
</evidence>
<reference evidence="4" key="1">
    <citation type="submission" date="2018-03" db="EMBL/GenBank/DDBJ databases">
        <authorList>
            <person name="Sun L."/>
            <person name="Liu H."/>
            <person name="Chen W."/>
            <person name="Huang K."/>
            <person name="Liu W."/>
            <person name="Gao X."/>
        </authorList>
    </citation>
    <scope>NUCLEOTIDE SEQUENCE [LARGE SCALE GENOMIC DNA]</scope>
    <source>
        <strain evidence="4">SH9</strain>
    </source>
</reference>
<sequence>MRRGASLPLAPSAGLFSPEQQADPWRRDGREDILAPLLAWGAGTALLSRFLLSENLLNAVVNYSNDGGSVVEKIHVGTYLGVLLLGAALLGARIILLPAEARVLRQLGVLLAVVVGLTAVIVLSGNTVSAGFLVDTYVSAALGGALMFCVGPATRRAIGDAMLAFMLLSSLVVLAEKATGMRLLPYPYVENGFRPTGLTSHPLVVGLYNATSIGFVVATRWPAWAKMAAMALLTVAAFAAGARTGALICAGVSLATALTARLANPDPTRRLQIRILIVLGLLCAIPVAIPVMAQLGLLERFISDGYVDDSANARVEIYRIFSLVSWRDILLGADLLWIRKLAFEKLGFEFIESPVVLFVFQFGALGAALLFSCILWTLWRLASGSGWRTLMAVAAFLLCALSNNTLSSKSPAVLLIVLYLVAYRPTAPEPGDTR</sequence>
<feature type="transmembrane region" description="Helical" evidence="2">
    <location>
        <begin position="275"/>
        <end position="297"/>
    </location>
</feature>
<proteinExistence type="predicted"/>
<feature type="region of interest" description="Disordered" evidence="1">
    <location>
        <begin position="1"/>
        <end position="23"/>
    </location>
</feature>
<dbReference type="EMBL" id="PVZS01000004">
    <property type="protein sequence ID" value="PSC06115.1"/>
    <property type="molecule type" value="Genomic_DNA"/>
</dbReference>
<dbReference type="RefSeq" id="WP_106335523.1">
    <property type="nucleotide sequence ID" value="NZ_PVZS01000004.1"/>
</dbReference>
<accession>A0A2T1HWY1</accession>
<keyword evidence="2" id="KW-1133">Transmembrane helix</keyword>
<organism evidence="3 4">
    <name type="scientific">Alsobacter soli</name>
    <dbReference type="NCBI Taxonomy" id="2109933"/>
    <lineage>
        <taxon>Bacteria</taxon>
        <taxon>Pseudomonadati</taxon>
        <taxon>Pseudomonadota</taxon>
        <taxon>Alphaproteobacteria</taxon>
        <taxon>Hyphomicrobiales</taxon>
        <taxon>Alsobacteraceae</taxon>
        <taxon>Alsobacter</taxon>
    </lineage>
</organism>
<feature type="transmembrane region" description="Helical" evidence="2">
    <location>
        <begin position="103"/>
        <end position="124"/>
    </location>
</feature>
<dbReference type="Proteomes" id="UP000239772">
    <property type="component" value="Unassembled WGS sequence"/>
</dbReference>
<evidence type="ECO:0008006" key="5">
    <source>
        <dbReference type="Google" id="ProtNLM"/>
    </source>
</evidence>
<protein>
    <recommendedName>
        <fullName evidence="5">O-antigen ligase domain-containing protein</fullName>
    </recommendedName>
</protein>
<keyword evidence="4" id="KW-1185">Reference proteome</keyword>
<evidence type="ECO:0000313" key="4">
    <source>
        <dbReference type="Proteomes" id="UP000239772"/>
    </source>
</evidence>
<dbReference type="AlphaFoldDB" id="A0A2T1HWY1"/>
<feature type="transmembrane region" description="Helical" evidence="2">
    <location>
        <begin position="350"/>
        <end position="379"/>
    </location>
</feature>
<feature type="transmembrane region" description="Helical" evidence="2">
    <location>
        <begin position="245"/>
        <end position="263"/>
    </location>
</feature>
<feature type="transmembrane region" description="Helical" evidence="2">
    <location>
        <begin position="195"/>
        <end position="216"/>
    </location>
</feature>
<evidence type="ECO:0000256" key="2">
    <source>
        <dbReference type="SAM" id="Phobius"/>
    </source>
</evidence>
<dbReference type="NCBIfam" id="NF038256">
    <property type="entry name" value="exopoly_VpsF"/>
    <property type="match status" value="1"/>
</dbReference>
<comment type="caution">
    <text evidence="3">The sequence shown here is derived from an EMBL/GenBank/DDBJ whole genome shotgun (WGS) entry which is preliminary data.</text>
</comment>